<feature type="domain" description="CID" evidence="5">
    <location>
        <begin position="1"/>
        <end position="139"/>
    </location>
</feature>
<feature type="region of interest" description="Disordered" evidence="3">
    <location>
        <begin position="1668"/>
        <end position="1785"/>
    </location>
</feature>
<evidence type="ECO:0000313" key="6">
    <source>
        <dbReference type="EMBL" id="KAJ1154840.1"/>
    </source>
</evidence>
<sequence length="1847" mass="205798">MDAVKVFNNELFSLNDYKPPISKAKMTQITKSAIKAIKFYKHVVQSVEKFIQKCKPEYKVPGLYVIDSIVRQSRHQFGQDKDLFAPRFCINIINTFQNLYRCAADDKSKIVRVLNLWQKNNVFKSDIIQPLLDMASGIVPPIAPVFPSSASNVGSSSGRRSAQVVKHWVRSQEFQGTSPGSPLTPHIIMGTPVTPVPQANISANMSDPWASQMPNSDTLTAVAQILQSPQGQQLQQLVQTLQIQQQKPQPSLLQALDAGLVVQLQALTAQLTAAAASNSINPLEQTVSLSKRLMDTFDFVDDADHGDESKMEAPTSQHSLVAETLNSSLFQQLAEHLQQQNLEHLRQQIMEQQPSQTIAQENQESQESQEVTFGSENSGSPSQGSSQQQFQEAESKLEESQEMEQEDMELEEVTEQEVTEEEIFEEEEEEEKKPVPQSKSSTPSRSHSRSPRKRRSRSRSGSRKRKHRKRSRSRSREWDRDRKRKTSRSYSSERRTYEREKDRLKKGLPPIRSKTLSVCSTTLWVGQVDRKVTQQDLTNVFEEFGQIESINMIPPRGCAYISMVHRQDAYRALQKLRAGTYKLVSKVVKIAWALNKGVKMSYKQFWDAELGVTYIPWEKVKLDDLKSFAEGGMIDQETVNPEWEAVKIPEPVKVATPLPATTTVTITTTTAQSASDLKNSTTAEVVPSFTEAAVVCTQGVEADTQPDANYSQPTSAYTQSVAAYTQPVTAFSQPVSAYTQPSAVYTQPSAVYTQPSAVYTQPSAVYTQPSAVYTQPSAVYTQPAAVYTQPAAVYTQPAAVYTQPAAVYTQPTAVYTQPTAVYTQPTAVFTQPTAVYTQPTAAYSQPVTLLQMPLAPAVPAVNLIPPVFPLSMSVPPPGYVMPPPPFLRPAFDPSQPPPGYMAPPIPPPAVIPPPAIPPPTVTAPLIQPPLSVTQETIKSSSFSSIGLPAASLSASNDTETVSFENSFNPLPTSQAEPGEKQSEATDIQVTSTESAPGSALQNNVSSSSGIQSGPPPVTTNSMPILNMPGRIHGNTFVEGHPGLLSHPLGPRFPFMQPGMLPQRNIPPPTIIDPSVPPPQGPFPPTDLLNRTETSFVTPVQNVDNNSNSNSEKVIPHGNEGNQQEGDRDYRFPPVENREISRSAHVDTSSNAGRLHVDPQEGIQRQIEESGILGRPFMNIQDGQRLVLNAHEGLLRPRTDETLLIQRIDARGTLPRLGPDAHENLIRLGMDVREGLLRSDTGDGLQRQVVDARQGLQRHGPNLRENMLGLPLDSQERLQRPGTESQENFQRADADSREFLQRMKAGSRGALHKQGADSRDGLPRPGLGPREGLLGSGPDAGLLRIGPFPREGLLGPGPDMQEGLLRLRTFPREGLLGDRPVARDGQGRPEPEPESHGRQESDAKELHNWPGSDTRDGPEWSRSDLREGWLGPEPKEGLHWPGPEGHDAQRRPPPDIHEILLRLGTHTRESPLRPPLDMRQHFGRPLLDARQIFLRPPVDEREHFGRPPMDARETFGRPPMEGREHFGRPPMEGRPLIEGRELFGRPPMEGREMFVRPHMEGREPFVRPHMEGREPFVRPPMEGREVFGRMPLEGREHFERLPLEMRENHGRQFIEALGRREPFGFNADKPWGHRDFDERQHLPLPVFGSPQGFHDERERFHLGNIRPDFRGGPMWNRGVDQEALRDHGERKIQREKQRDRDDRDVDFRKETNSNRFRKEREQGTWVPPKSQISEYVEGTTATSPTTTSPMPTSFPEKVENVPQINGESAAIDTSQPSVESKKEPELSDKLKAQRLRGHNHRSVGGAISMLSACLAEVSTWMSSNCLELNPDKRHFGRSQPLNYKTSPT</sequence>
<dbReference type="SMART" id="SM00360">
    <property type="entry name" value="RRM"/>
    <property type="match status" value="1"/>
</dbReference>
<evidence type="ECO:0000259" key="4">
    <source>
        <dbReference type="PROSITE" id="PS50102"/>
    </source>
</evidence>
<evidence type="ECO:0000256" key="2">
    <source>
        <dbReference type="PROSITE-ProRule" id="PRU00176"/>
    </source>
</evidence>
<feature type="region of interest" description="Disordered" evidence="3">
    <location>
        <begin position="1304"/>
        <end position="1339"/>
    </location>
</feature>
<feature type="compositionally biased region" description="Basic and acidic residues" evidence="3">
    <location>
        <begin position="1499"/>
        <end position="1526"/>
    </location>
</feature>
<feature type="region of interest" description="Disordered" evidence="3">
    <location>
        <begin position="1099"/>
        <end position="1127"/>
    </location>
</feature>
<dbReference type="InterPro" id="IPR008942">
    <property type="entry name" value="ENTH_VHS"/>
</dbReference>
<feature type="compositionally biased region" description="Basic and acidic residues" evidence="3">
    <location>
        <begin position="1678"/>
        <end position="1721"/>
    </location>
</feature>
<feature type="compositionally biased region" description="Basic and acidic residues" evidence="3">
    <location>
        <begin position="491"/>
        <end position="505"/>
    </location>
</feature>
<feature type="compositionally biased region" description="Basic and acidic residues" evidence="3">
    <location>
        <begin position="1379"/>
        <end position="1452"/>
    </location>
</feature>
<feature type="region of interest" description="Disordered" evidence="3">
    <location>
        <begin position="1499"/>
        <end position="1543"/>
    </location>
</feature>
<feature type="compositionally biased region" description="Low complexity" evidence="3">
    <location>
        <begin position="1322"/>
        <end position="1336"/>
    </location>
</feature>
<dbReference type="Pfam" id="PF04818">
    <property type="entry name" value="CID"/>
    <property type="match status" value="1"/>
</dbReference>
<feature type="domain" description="RRM" evidence="4">
    <location>
        <begin position="521"/>
        <end position="595"/>
    </location>
</feature>
<dbReference type="PROSITE" id="PS50102">
    <property type="entry name" value="RRM"/>
    <property type="match status" value="1"/>
</dbReference>
<dbReference type="PANTHER" id="PTHR23140:SF1">
    <property type="entry name" value="SR-RELATED CTD ASSOCIATED FACTOR 8"/>
    <property type="match status" value="1"/>
</dbReference>
<evidence type="ECO:0000313" key="7">
    <source>
        <dbReference type="Proteomes" id="UP001066276"/>
    </source>
</evidence>
<dbReference type="PROSITE" id="PS51391">
    <property type="entry name" value="CID"/>
    <property type="match status" value="1"/>
</dbReference>
<proteinExistence type="predicted"/>
<dbReference type="CDD" id="cd17004">
    <property type="entry name" value="CID_SCAF8"/>
    <property type="match status" value="1"/>
</dbReference>
<accession>A0AAV7RTM8</accession>
<dbReference type="InterPro" id="IPR006569">
    <property type="entry name" value="CID_dom"/>
</dbReference>
<organism evidence="6 7">
    <name type="scientific">Pleurodeles waltl</name>
    <name type="common">Iberian ribbed newt</name>
    <dbReference type="NCBI Taxonomy" id="8319"/>
    <lineage>
        <taxon>Eukaryota</taxon>
        <taxon>Metazoa</taxon>
        <taxon>Chordata</taxon>
        <taxon>Craniata</taxon>
        <taxon>Vertebrata</taxon>
        <taxon>Euteleostomi</taxon>
        <taxon>Amphibia</taxon>
        <taxon>Batrachia</taxon>
        <taxon>Caudata</taxon>
        <taxon>Salamandroidea</taxon>
        <taxon>Salamandridae</taxon>
        <taxon>Pleurodelinae</taxon>
        <taxon>Pleurodeles</taxon>
    </lineage>
</organism>
<dbReference type="GO" id="GO:0005634">
    <property type="term" value="C:nucleus"/>
    <property type="evidence" value="ECO:0007669"/>
    <property type="project" value="TreeGrafter"/>
</dbReference>
<keyword evidence="1 2" id="KW-0694">RNA-binding</keyword>
<feature type="compositionally biased region" description="Polar residues" evidence="3">
    <location>
        <begin position="984"/>
        <end position="995"/>
    </location>
</feature>
<evidence type="ECO:0000256" key="1">
    <source>
        <dbReference type="ARBA" id="ARBA00022884"/>
    </source>
</evidence>
<feature type="compositionally biased region" description="Low complexity" evidence="3">
    <location>
        <begin position="1738"/>
        <end position="1752"/>
    </location>
</feature>
<feature type="region of interest" description="Disordered" evidence="3">
    <location>
        <begin position="352"/>
        <end position="508"/>
    </location>
</feature>
<dbReference type="InterPro" id="IPR035979">
    <property type="entry name" value="RBD_domain_sf"/>
</dbReference>
<evidence type="ECO:0000256" key="3">
    <source>
        <dbReference type="SAM" id="MobiDB-lite"/>
    </source>
</evidence>
<dbReference type="SUPFAM" id="SSF48464">
    <property type="entry name" value="ENTH/VHS domain"/>
    <property type="match status" value="1"/>
</dbReference>
<feature type="region of interest" description="Disordered" evidence="3">
    <location>
        <begin position="1370"/>
        <end position="1452"/>
    </location>
</feature>
<feature type="compositionally biased region" description="Polar residues" evidence="3">
    <location>
        <begin position="960"/>
        <end position="975"/>
    </location>
</feature>
<dbReference type="InterPro" id="IPR000504">
    <property type="entry name" value="RRM_dom"/>
</dbReference>
<feature type="compositionally biased region" description="Basic residues" evidence="3">
    <location>
        <begin position="446"/>
        <end position="473"/>
    </location>
</feature>
<dbReference type="InterPro" id="IPR051485">
    <property type="entry name" value="SR-CTD_assoc_factor"/>
</dbReference>
<feature type="compositionally biased region" description="Basic and acidic residues" evidence="3">
    <location>
        <begin position="1534"/>
        <end position="1543"/>
    </location>
</feature>
<dbReference type="Gene3D" id="3.30.70.330">
    <property type="match status" value="1"/>
</dbReference>
<feature type="compositionally biased region" description="Low complexity" evidence="3">
    <location>
        <begin position="1001"/>
        <end position="1012"/>
    </location>
</feature>
<comment type="caution">
    <text evidence="6">The sequence shown here is derived from an EMBL/GenBank/DDBJ whole genome shotgun (WGS) entry which is preliminary data.</text>
</comment>
<feature type="region of interest" description="Disordered" evidence="3">
    <location>
        <begin position="960"/>
        <end position="1023"/>
    </location>
</feature>
<dbReference type="InterPro" id="IPR012677">
    <property type="entry name" value="Nucleotide-bd_a/b_plait_sf"/>
</dbReference>
<dbReference type="PANTHER" id="PTHR23140">
    <property type="entry name" value="RNA PROCESSING PROTEIN LD23810P"/>
    <property type="match status" value="1"/>
</dbReference>
<dbReference type="Pfam" id="PF00076">
    <property type="entry name" value="RRM_1"/>
    <property type="match status" value="1"/>
</dbReference>
<keyword evidence="7" id="KW-1185">Reference proteome</keyword>
<feature type="compositionally biased region" description="Polar residues" evidence="3">
    <location>
        <begin position="1761"/>
        <end position="1777"/>
    </location>
</feature>
<dbReference type="Gene3D" id="1.25.40.90">
    <property type="match status" value="1"/>
</dbReference>
<dbReference type="FunFam" id="1.25.40.90:FF:000004">
    <property type="entry name" value="splicing factor, arginine/serine-rich 15"/>
    <property type="match status" value="1"/>
</dbReference>
<gene>
    <name evidence="6" type="ORF">NDU88_007583</name>
</gene>
<dbReference type="GO" id="GO:0003723">
    <property type="term" value="F:RNA binding"/>
    <property type="evidence" value="ECO:0007669"/>
    <property type="project" value="UniProtKB-UniRule"/>
</dbReference>
<feature type="compositionally biased region" description="Low complexity" evidence="3">
    <location>
        <begin position="360"/>
        <end position="392"/>
    </location>
</feature>
<dbReference type="SUPFAM" id="SSF54928">
    <property type="entry name" value="RNA-binding domain, RBD"/>
    <property type="match status" value="1"/>
</dbReference>
<dbReference type="EMBL" id="JANPWB010000009">
    <property type="protein sequence ID" value="KAJ1154840.1"/>
    <property type="molecule type" value="Genomic_DNA"/>
</dbReference>
<feature type="compositionally biased region" description="Acidic residues" evidence="3">
    <location>
        <begin position="400"/>
        <end position="430"/>
    </location>
</feature>
<dbReference type="Proteomes" id="UP001066276">
    <property type="component" value="Chromosome 5"/>
</dbReference>
<protein>
    <recommendedName>
        <fullName evidence="8">SR-related CTD associated factor 8</fullName>
    </recommendedName>
</protein>
<dbReference type="SMART" id="SM00582">
    <property type="entry name" value="RPR"/>
    <property type="match status" value="1"/>
</dbReference>
<reference evidence="6" key="1">
    <citation type="journal article" date="2022" name="bioRxiv">
        <title>Sequencing and chromosome-scale assembly of the giantPleurodeles waltlgenome.</title>
        <authorList>
            <person name="Brown T."/>
            <person name="Elewa A."/>
            <person name="Iarovenko S."/>
            <person name="Subramanian E."/>
            <person name="Araus A.J."/>
            <person name="Petzold A."/>
            <person name="Susuki M."/>
            <person name="Suzuki K.-i.T."/>
            <person name="Hayashi T."/>
            <person name="Toyoda A."/>
            <person name="Oliveira C."/>
            <person name="Osipova E."/>
            <person name="Leigh N.D."/>
            <person name="Simon A."/>
            <person name="Yun M.H."/>
        </authorList>
    </citation>
    <scope>NUCLEOTIDE SEQUENCE</scope>
    <source>
        <strain evidence="6">20211129_DDA</strain>
        <tissue evidence="6">Liver</tissue>
    </source>
</reference>
<evidence type="ECO:0008006" key="8">
    <source>
        <dbReference type="Google" id="ProtNLM"/>
    </source>
</evidence>
<name>A0AAV7RTM8_PLEWA</name>
<evidence type="ECO:0000259" key="5">
    <source>
        <dbReference type="PROSITE" id="PS51391"/>
    </source>
</evidence>